<dbReference type="Proteomes" id="UP000504636">
    <property type="component" value="Unplaced"/>
</dbReference>
<feature type="region of interest" description="Disordered" evidence="1">
    <location>
        <begin position="101"/>
        <end position="142"/>
    </location>
</feature>
<accession>A0A6A6YBC7</accession>
<reference evidence="4" key="2">
    <citation type="submission" date="2020-04" db="EMBL/GenBank/DDBJ databases">
        <authorList>
            <consortium name="NCBI Genome Project"/>
        </authorList>
    </citation>
    <scope>NUCLEOTIDE SEQUENCE</scope>
    <source>
        <strain evidence="4">CBS 304.34</strain>
    </source>
</reference>
<evidence type="ECO:0000313" key="4">
    <source>
        <dbReference type="RefSeq" id="XP_033572278.1"/>
    </source>
</evidence>
<dbReference type="AlphaFoldDB" id="A0A6A6YBC7"/>
<dbReference type="EMBL" id="MU003710">
    <property type="protein sequence ID" value="KAF2805314.1"/>
    <property type="molecule type" value="Genomic_DNA"/>
</dbReference>
<evidence type="ECO:0000256" key="1">
    <source>
        <dbReference type="SAM" id="MobiDB-lite"/>
    </source>
</evidence>
<organism evidence="2">
    <name type="scientific">Mytilinidion resinicola</name>
    <dbReference type="NCBI Taxonomy" id="574789"/>
    <lineage>
        <taxon>Eukaryota</taxon>
        <taxon>Fungi</taxon>
        <taxon>Dikarya</taxon>
        <taxon>Ascomycota</taxon>
        <taxon>Pezizomycotina</taxon>
        <taxon>Dothideomycetes</taxon>
        <taxon>Pleosporomycetidae</taxon>
        <taxon>Mytilinidiales</taxon>
        <taxon>Mytilinidiaceae</taxon>
        <taxon>Mytilinidion</taxon>
    </lineage>
</organism>
<gene>
    <name evidence="2 4" type="ORF">BDZ99DRAFT_541115</name>
</gene>
<sequence>MHSLQLYGKDKPVSNNNAYTITSIYYSGTLEMYTSHPAEGRPEHFTNQLKGWSITGDPETFRQGATAYRNARDWAKEQRDEAIQQANERANPVQVKALAPAPAGDLAGDALGAEESDGSAAVPVAQAPAASNVATRESKRWL</sequence>
<dbReference type="OrthoDB" id="5336565at2759"/>
<evidence type="ECO:0000313" key="2">
    <source>
        <dbReference type="EMBL" id="KAF2805314.1"/>
    </source>
</evidence>
<dbReference type="RefSeq" id="XP_033572278.1">
    <property type="nucleotide sequence ID" value="XM_033726729.1"/>
</dbReference>
<proteinExistence type="predicted"/>
<dbReference type="GeneID" id="54467622"/>
<reference evidence="4" key="3">
    <citation type="submission" date="2025-04" db="UniProtKB">
        <authorList>
            <consortium name="RefSeq"/>
        </authorList>
    </citation>
    <scope>IDENTIFICATION</scope>
    <source>
        <strain evidence="4">CBS 304.34</strain>
    </source>
</reference>
<protein>
    <submittedName>
        <fullName evidence="2 4">Uncharacterized protein</fullName>
    </submittedName>
</protein>
<name>A0A6A6YBC7_9PEZI</name>
<keyword evidence="3" id="KW-1185">Reference proteome</keyword>
<feature type="compositionally biased region" description="Low complexity" evidence="1">
    <location>
        <begin position="118"/>
        <end position="134"/>
    </location>
</feature>
<reference evidence="2 4" key="1">
    <citation type="journal article" date="2020" name="Stud. Mycol.">
        <title>101 Dothideomycetes genomes: a test case for predicting lifestyles and emergence of pathogens.</title>
        <authorList>
            <person name="Haridas S."/>
            <person name="Albert R."/>
            <person name="Binder M."/>
            <person name="Bloem J."/>
            <person name="Labutti K."/>
            <person name="Salamov A."/>
            <person name="Andreopoulos B."/>
            <person name="Baker S."/>
            <person name="Barry K."/>
            <person name="Bills G."/>
            <person name="Bluhm B."/>
            <person name="Cannon C."/>
            <person name="Castanera R."/>
            <person name="Culley D."/>
            <person name="Daum C."/>
            <person name="Ezra D."/>
            <person name="Gonzalez J."/>
            <person name="Henrissat B."/>
            <person name="Kuo A."/>
            <person name="Liang C."/>
            <person name="Lipzen A."/>
            <person name="Lutzoni F."/>
            <person name="Magnuson J."/>
            <person name="Mondo S."/>
            <person name="Nolan M."/>
            <person name="Ohm R."/>
            <person name="Pangilinan J."/>
            <person name="Park H.-J."/>
            <person name="Ramirez L."/>
            <person name="Alfaro M."/>
            <person name="Sun H."/>
            <person name="Tritt A."/>
            <person name="Yoshinaga Y."/>
            <person name="Zwiers L.-H."/>
            <person name="Turgeon B."/>
            <person name="Goodwin S."/>
            <person name="Spatafora J."/>
            <person name="Crous P."/>
            <person name="Grigoriev I."/>
        </authorList>
    </citation>
    <scope>NUCLEOTIDE SEQUENCE</scope>
    <source>
        <strain evidence="2 4">CBS 304.34</strain>
    </source>
</reference>
<evidence type="ECO:0000313" key="3">
    <source>
        <dbReference type="Proteomes" id="UP000504636"/>
    </source>
</evidence>
<feature type="compositionally biased region" description="Low complexity" evidence="1">
    <location>
        <begin position="101"/>
        <end position="111"/>
    </location>
</feature>